<keyword evidence="4 9" id="KW-1003">Cell membrane</keyword>
<dbReference type="PROSITE" id="PS51012">
    <property type="entry name" value="ABC_TM2"/>
    <property type="match status" value="1"/>
</dbReference>
<name>A0A160PPF9_9CORY</name>
<dbReference type="PANTHER" id="PTHR30294">
    <property type="entry name" value="MEMBRANE COMPONENT OF ABC TRANSPORTER YHHJ-RELATED"/>
    <property type="match status" value="1"/>
</dbReference>
<sequence>MNISCLGATAWRVFKQLLADKRSIALILFVPVILMSLLYYMYSSTPAGTQLFEMISTVMIAVFPLLLMFLMTSVTMQRERNNGTLERLWTTNIRRLDLIGGYAVAFGLMAIVQSLLMVLTLRYLLGVHTESQWWISTLIAAITGSIGVSLGLLSSAFASSEFQAIQTLPVLILPQFLLCGLLIPRDELPNILHWISNVLPLSYAVHAALEASRAGIGQQVVFNIVICAVFTAAFLLIAGPLMPRKTR</sequence>
<evidence type="ECO:0000256" key="3">
    <source>
        <dbReference type="ARBA" id="ARBA00022448"/>
    </source>
</evidence>
<dbReference type="KEGG" id="csur:N24_1547"/>
<dbReference type="PANTHER" id="PTHR30294:SF38">
    <property type="entry name" value="TRANSPORT PERMEASE PROTEIN"/>
    <property type="match status" value="1"/>
</dbReference>
<feature type="transmembrane region" description="Helical" evidence="9">
    <location>
        <begin position="24"/>
        <end position="42"/>
    </location>
</feature>
<evidence type="ECO:0000256" key="6">
    <source>
        <dbReference type="ARBA" id="ARBA00022989"/>
    </source>
</evidence>
<dbReference type="AlphaFoldDB" id="A0A160PPF9"/>
<keyword evidence="7 9" id="KW-0472">Membrane</keyword>
<feature type="transmembrane region" description="Helical" evidence="9">
    <location>
        <begin position="54"/>
        <end position="75"/>
    </location>
</feature>
<evidence type="ECO:0000256" key="8">
    <source>
        <dbReference type="ARBA" id="ARBA00023251"/>
    </source>
</evidence>
<evidence type="ECO:0000256" key="7">
    <source>
        <dbReference type="ARBA" id="ARBA00023136"/>
    </source>
</evidence>
<evidence type="ECO:0000259" key="10">
    <source>
        <dbReference type="PROSITE" id="PS51012"/>
    </source>
</evidence>
<keyword evidence="3 9" id="KW-0813">Transport</keyword>
<evidence type="ECO:0000256" key="4">
    <source>
        <dbReference type="ARBA" id="ARBA00022475"/>
    </source>
</evidence>
<dbReference type="EMBL" id="AP017369">
    <property type="protein sequence ID" value="BAU95809.1"/>
    <property type="molecule type" value="Genomic_DNA"/>
</dbReference>
<dbReference type="GO" id="GO:0043190">
    <property type="term" value="C:ATP-binding cassette (ABC) transporter complex"/>
    <property type="evidence" value="ECO:0007669"/>
    <property type="project" value="InterPro"/>
</dbReference>
<comment type="subcellular location">
    <subcellularLocation>
        <location evidence="1 9">Cell membrane</location>
        <topology evidence="1 9">Multi-pass membrane protein</topology>
    </subcellularLocation>
</comment>
<feature type="transmembrane region" description="Helical" evidence="9">
    <location>
        <begin position="96"/>
        <end position="121"/>
    </location>
</feature>
<feature type="domain" description="ABC transmembrane type-2" evidence="10">
    <location>
        <begin position="22"/>
        <end position="245"/>
    </location>
</feature>
<dbReference type="InterPro" id="IPR000412">
    <property type="entry name" value="ABC_2_transport"/>
</dbReference>
<evidence type="ECO:0000256" key="5">
    <source>
        <dbReference type="ARBA" id="ARBA00022692"/>
    </source>
</evidence>
<evidence type="ECO:0000256" key="1">
    <source>
        <dbReference type="ARBA" id="ARBA00004651"/>
    </source>
</evidence>
<comment type="similarity">
    <text evidence="2 9">Belongs to the ABC-2 integral membrane protein family.</text>
</comment>
<keyword evidence="8" id="KW-0046">Antibiotic resistance</keyword>
<dbReference type="InterPro" id="IPR051449">
    <property type="entry name" value="ABC-2_transporter_component"/>
</dbReference>
<dbReference type="InterPro" id="IPR047817">
    <property type="entry name" value="ABC2_TM_bact-type"/>
</dbReference>
<dbReference type="PIRSF" id="PIRSF006648">
    <property type="entry name" value="DrrB"/>
    <property type="match status" value="1"/>
</dbReference>
<evidence type="ECO:0000256" key="2">
    <source>
        <dbReference type="ARBA" id="ARBA00007783"/>
    </source>
</evidence>
<feature type="transmembrane region" description="Helical" evidence="9">
    <location>
        <begin position="133"/>
        <end position="153"/>
    </location>
</feature>
<gene>
    <name evidence="11" type="ORF">N24_1547</name>
</gene>
<keyword evidence="5 9" id="KW-0812">Transmembrane</keyword>
<evidence type="ECO:0000313" key="11">
    <source>
        <dbReference type="EMBL" id="BAU95809.1"/>
    </source>
</evidence>
<keyword evidence="12" id="KW-1185">Reference proteome</keyword>
<keyword evidence="6 9" id="KW-1133">Transmembrane helix</keyword>
<accession>A0A160PPF9</accession>
<dbReference type="Pfam" id="PF01061">
    <property type="entry name" value="ABC2_membrane"/>
    <property type="match status" value="1"/>
</dbReference>
<dbReference type="Proteomes" id="UP000218244">
    <property type="component" value="Chromosome"/>
</dbReference>
<dbReference type="GO" id="GO:0140359">
    <property type="term" value="F:ABC-type transporter activity"/>
    <property type="evidence" value="ECO:0007669"/>
    <property type="project" value="InterPro"/>
</dbReference>
<evidence type="ECO:0000313" key="12">
    <source>
        <dbReference type="Proteomes" id="UP000218244"/>
    </source>
</evidence>
<organism evidence="11 12">
    <name type="scientific">Corynebacterium suranareeae</name>
    <dbReference type="NCBI Taxonomy" id="2506452"/>
    <lineage>
        <taxon>Bacteria</taxon>
        <taxon>Bacillati</taxon>
        <taxon>Actinomycetota</taxon>
        <taxon>Actinomycetes</taxon>
        <taxon>Mycobacteriales</taxon>
        <taxon>Corynebacteriaceae</taxon>
        <taxon>Corynebacterium</taxon>
    </lineage>
</organism>
<dbReference type="GO" id="GO:0046677">
    <property type="term" value="P:response to antibiotic"/>
    <property type="evidence" value="ECO:0007669"/>
    <property type="project" value="UniProtKB-KW"/>
</dbReference>
<reference evidence="11 12" key="1">
    <citation type="submission" date="2016-02" db="EMBL/GenBank/DDBJ databases">
        <title>Corynebacterium glutamicum N24 whole genome sequencing project.</title>
        <authorList>
            <person name="Matsutani M."/>
            <person name="Nangtapong N."/>
            <person name="Yakushi T."/>
            <person name="Matsushita K."/>
        </authorList>
    </citation>
    <scope>NUCLEOTIDE SEQUENCE [LARGE SCALE GENOMIC DNA]</scope>
    <source>
        <strain evidence="11 12">N24</strain>
    </source>
</reference>
<dbReference type="RefSeq" id="WP_096455838.1">
    <property type="nucleotide sequence ID" value="NZ_AP017369.1"/>
</dbReference>
<protein>
    <recommendedName>
        <fullName evidence="9">Transport permease protein</fullName>
    </recommendedName>
</protein>
<proteinExistence type="inferred from homology"/>
<dbReference type="InterPro" id="IPR013525">
    <property type="entry name" value="ABC2_TM"/>
</dbReference>
<feature type="transmembrane region" description="Helical" evidence="9">
    <location>
        <begin position="221"/>
        <end position="242"/>
    </location>
</feature>
<evidence type="ECO:0000256" key="9">
    <source>
        <dbReference type="RuleBase" id="RU361157"/>
    </source>
</evidence>
<comment type="caution">
    <text evidence="9">Lacks conserved residue(s) required for the propagation of feature annotation.</text>
</comment>